<gene>
    <name evidence="1" type="ORF">DFP81_104186</name>
</gene>
<organism evidence="1 2">
    <name type="scientific">Marinomonas pollencensis</name>
    <dbReference type="NCBI Taxonomy" id="491954"/>
    <lineage>
        <taxon>Bacteria</taxon>
        <taxon>Pseudomonadati</taxon>
        <taxon>Pseudomonadota</taxon>
        <taxon>Gammaproteobacteria</taxon>
        <taxon>Oceanospirillales</taxon>
        <taxon>Oceanospirillaceae</taxon>
        <taxon>Marinomonas</taxon>
    </lineage>
</organism>
<accession>A0A3E0DN91</accession>
<dbReference type="EMBL" id="QUNG01000004">
    <property type="protein sequence ID" value="REG84307.1"/>
    <property type="molecule type" value="Genomic_DNA"/>
</dbReference>
<evidence type="ECO:0000313" key="1">
    <source>
        <dbReference type="EMBL" id="REG84307.1"/>
    </source>
</evidence>
<dbReference type="Proteomes" id="UP000256542">
    <property type="component" value="Unassembled WGS sequence"/>
</dbReference>
<dbReference type="OrthoDB" id="5738400at2"/>
<dbReference type="AlphaFoldDB" id="A0A3E0DN91"/>
<name>A0A3E0DN91_9GAMM</name>
<reference evidence="1 2" key="1">
    <citation type="submission" date="2018-08" db="EMBL/GenBank/DDBJ databases">
        <title>Genomic Encyclopedia of Type Strains, Phase III (KMG-III): the genomes of soil and plant-associated and newly described type strains.</title>
        <authorList>
            <person name="Whitman W."/>
        </authorList>
    </citation>
    <scope>NUCLEOTIDE SEQUENCE [LARGE SCALE GENOMIC DNA]</scope>
    <source>
        <strain evidence="1 2">CECT 7375</strain>
    </source>
</reference>
<dbReference type="RefSeq" id="WP_115897206.1">
    <property type="nucleotide sequence ID" value="NZ_QUNG01000004.1"/>
</dbReference>
<protein>
    <recommendedName>
        <fullName evidence="3">Replicative DNA helicase</fullName>
    </recommendedName>
</protein>
<comment type="caution">
    <text evidence="1">The sequence shown here is derived from an EMBL/GenBank/DDBJ whole genome shotgun (WGS) entry which is preliminary data.</text>
</comment>
<sequence length="139" mass="15463">MNTKIYKAVFALANELMSCANKKNQAGFDEHYAQLKKICEDNDKTEKDHPVQWETLADFTDDIELAIAIYGKALAKAETINSKDYLSSIGYSMACLQAEFGDTAGAIASLEKAKINSNKIIDKELKADIHDRLKELQDA</sequence>
<evidence type="ECO:0000313" key="2">
    <source>
        <dbReference type="Proteomes" id="UP000256542"/>
    </source>
</evidence>
<evidence type="ECO:0008006" key="3">
    <source>
        <dbReference type="Google" id="ProtNLM"/>
    </source>
</evidence>
<keyword evidence="2" id="KW-1185">Reference proteome</keyword>
<proteinExistence type="predicted"/>